<comment type="caution">
    <text evidence="3">The sequence shown here is derived from an EMBL/GenBank/DDBJ whole genome shotgun (WGS) entry which is preliminary data.</text>
</comment>
<dbReference type="EMBL" id="CAJNOI010000007">
    <property type="protein sequence ID" value="CAF0765437.1"/>
    <property type="molecule type" value="Genomic_DNA"/>
</dbReference>
<dbReference type="Gene3D" id="3.60.70.12">
    <property type="entry name" value="L-amino peptidase D-ALA esterase/amidase"/>
    <property type="match status" value="1"/>
</dbReference>
<evidence type="ECO:0008006" key="5">
    <source>
        <dbReference type="Google" id="ProtNLM"/>
    </source>
</evidence>
<dbReference type="PANTHER" id="PTHR36512:SF3">
    <property type="entry name" value="BLR5678 PROTEIN"/>
    <property type="match status" value="1"/>
</dbReference>
<evidence type="ECO:0000313" key="4">
    <source>
        <dbReference type="Proteomes" id="UP000663832"/>
    </source>
</evidence>
<organism evidence="3 4">
    <name type="scientific">Adineta steineri</name>
    <dbReference type="NCBI Taxonomy" id="433720"/>
    <lineage>
        <taxon>Eukaryota</taxon>
        <taxon>Metazoa</taxon>
        <taxon>Spiralia</taxon>
        <taxon>Gnathifera</taxon>
        <taxon>Rotifera</taxon>
        <taxon>Eurotatoria</taxon>
        <taxon>Bdelloidea</taxon>
        <taxon>Adinetida</taxon>
        <taxon>Adinetidae</taxon>
        <taxon>Adineta</taxon>
    </lineage>
</organism>
<reference evidence="3" key="1">
    <citation type="submission" date="2021-02" db="EMBL/GenBank/DDBJ databases">
        <authorList>
            <person name="Nowell W R."/>
        </authorList>
    </citation>
    <scope>NUCLEOTIDE SEQUENCE</scope>
</reference>
<evidence type="ECO:0000313" key="3">
    <source>
        <dbReference type="EMBL" id="CAF1030908.1"/>
    </source>
</evidence>
<dbReference type="Proteomes" id="UP000663877">
    <property type="component" value="Unassembled WGS sequence"/>
</dbReference>
<dbReference type="InterPro" id="IPR005321">
    <property type="entry name" value="Peptidase_S58_DmpA"/>
</dbReference>
<dbReference type="OrthoDB" id="2107894at2759"/>
<evidence type="ECO:0000256" key="1">
    <source>
        <dbReference type="ARBA" id="ARBA00007068"/>
    </source>
</evidence>
<dbReference type="PANTHER" id="PTHR36512">
    <property type="entry name" value="D-AMINOPEPTIDASE"/>
    <property type="match status" value="1"/>
</dbReference>
<name>A0A814J1E4_9BILA</name>
<dbReference type="SUPFAM" id="SSF56266">
    <property type="entry name" value="DmpA/ArgJ-like"/>
    <property type="match status" value="1"/>
</dbReference>
<keyword evidence="4" id="KW-1185">Reference proteome</keyword>
<sequence length="378" mass="40770">MSTRIRARNIGIPFKGTPGAFNSITDVHGVEVGHRTIIEDSKSSSTKQNCIRTGLTVVLPRGKNIVGNLEHQNLFGAWYSLNGNGEMTGTTWLEESGFLGPLIAITNTHSVGIVRDTAIQWFQQQAKGSGLFDCNYSSLSLPVVAETWDGVLNDINGFHVQREHVFDAINSATSGDVDEGNVGGGTGMVTHKFKGGIGTSSRICGDYTVGVLVQSNYGFRHQLTIAGIPIGEEMLDELLPVHAKNIEKLDETGSIIVVVATDAPLLPHQLKRLARRVPIGMGLVGARGGNGSGDIFVAFSTANHQAMGKQTGVVQLEMLPNEQMTPLFESVAQATEEAILNAMISAKTMEGIYGNKVYAIPHERIREILKKHNRLTDN</sequence>
<proteinExistence type="inferred from homology"/>
<dbReference type="EMBL" id="CAJNOM010000093">
    <property type="protein sequence ID" value="CAF1030908.1"/>
    <property type="molecule type" value="Genomic_DNA"/>
</dbReference>
<dbReference type="GO" id="GO:0004177">
    <property type="term" value="F:aminopeptidase activity"/>
    <property type="evidence" value="ECO:0007669"/>
    <property type="project" value="TreeGrafter"/>
</dbReference>
<dbReference type="CDD" id="cd02253">
    <property type="entry name" value="DmpA"/>
    <property type="match status" value="1"/>
</dbReference>
<dbReference type="Proteomes" id="UP000663832">
    <property type="component" value="Unassembled WGS sequence"/>
</dbReference>
<protein>
    <recommendedName>
        <fullName evidence="5">Aminopeptidase</fullName>
    </recommendedName>
</protein>
<evidence type="ECO:0000313" key="2">
    <source>
        <dbReference type="EMBL" id="CAF0765437.1"/>
    </source>
</evidence>
<gene>
    <name evidence="2" type="ORF">BJG266_LOCUS3257</name>
    <name evidence="3" type="ORF">QVE165_LOCUS16534</name>
</gene>
<dbReference type="Pfam" id="PF03576">
    <property type="entry name" value="Peptidase_S58"/>
    <property type="match status" value="1"/>
</dbReference>
<comment type="similarity">
    <text evidence="1">Belongs to the peptidase S58 family.</text>
</comment>
<accession>A0A814J1E4</accession>
<dbReference type="InterPro" id="IPR016117">
    <property type="entry name" value="ArgJ-like_dom_sf"/>
</dbReference>
<dbReference type="AlphaFoldDB" id="A0A814J1E4"/>